<dbReference type="Gene3D" id="1.10.10.10">
    <property type="entry name" value="Winged helix-like DNA-binding domain superfamily/Winged helix DNA-binding domain"/>
    <property type="match status" value="1"/>
</dbReference>
<dbReference type="PROSITE" id="PS51372">
    <property type="entry name" value="PRD_2"/>
    <property type="match status" value="1"/>
</dbReference>
<dbReference type="RefSeq" id="WP_003080043.1">
    <property type="nucleotide sequence ID" value="NZ_AEUW02000001.1"/>
</dbReference>
<keyword evidence="2" id="KW-0677">Repeat</keyword>
<evidence type="ECO:0000256" key="3">
    <source>
        <dbReference type="ARBA" id="ARBA00023015"/>
    </source>
</evidence>
<evidence type="ECO:0000256" key="2">
    <source>
        <dbReference type="ARBA" id="ARBA00022737"/>
    </source>
</evidence>
<dbReference type="InterPro" id="IPR036390">
    <property type="entry name" value="WH_DNA-bd_sf"/>
</dbReference>
<reference evidence="9 10" key="1">
    <citation type="journal article" date="2014" name="Int. J. Syst. Evol. Microbiol.">
        <title>Phylogenomics and the dynamic genome evolution of the genus Streptococcus.</title>
        <authorList>
            <consortium name="The Broad Institute Genome Sequencing Platform"/>
            <person name="Richards V.P."/>
            <person name="Palmer S.R."/>
            <person name="Pavinski Bitar P.D."/>
            <person name="Qin X."/>
            <person name="Weinstock G.M."/>
            <person name="Highlander S.K."/>
            <person name="Town C.D."/>
            <person name="Burne R.A."/>
            <person name="Stanhope M.J."/>
        </authorList>
    </citation>
    <scope>NUCLEOTIDE SEQUENCE [LARGE SCALE GENOMIC DNA]</scope>
    <source>
        <strain evidence="9 10">NCTC 11558</strain>
    </source>
</reference>
<dbReference type="Gene3D" id="3.40.930.10">
    <property type="entry name" value="Mannitol-specific EII, Chain A"/>
    <property type="match status" value="1"/>
</dbReference>
<dbReference type="InterPro" id="IPR036388">
    <property type="entry name" value="WH-like_DNA-bd_sf"/>
</dbReference>
<dbReference type="PROSITE" id="PS51094">
    <property type="entry name" value="PTS_EIIA_TYPE_2"/>
    <property type="match status" value="1"/>
</dbReference>
<dbReference type="eggNOG" id="COG3711">
    <property type="taxonomic scope" value="Bacteria"/>
</dbReference>
<dbReference type="GO" id="GO:0006355">
    <property type="term" value="P:regulation of DNA-templated transcription"/>
    <property type="evidence" value="ECO:0007669"/>
    <property type="project" value="InterPro"/>
</dbReference>
<dbReference type="InterPro" id="IPR050661">
    <property type="entry name" value="BglG_antiterminators"/>
</dbReference>
<dbReference type="Pfam" id="PF00359">
    <property type="entry name" value="PTS_EIIA_2"/>
    <property type="match status" value="1"/>
</dbReference>
<keyword evidence="10" id="KW-1185">Reference proteome</keyword>
<feature type="domain" description="PTS EIIA type-2" evidence="6">
    <location>
        <begin position="473"/>
        <end position="618"/>
    </location>
</feature>
<feature type="domain" description="PTS EIIB type-2" evidence="7">
    <location>
        <begin position="384"/>
        <end position="472"/>
    </location>
</feature>
<dbReference type="EMBL" id="AEUW02000001">
    <property type="protein sequence ID" value="EHJ52233.1"/>
    <property type="molecule type" value="Genomic_DNA"/>
</dbReference>
<dbReference type="Proteomes" id="UP000003573">
    <property type="component" value="Unassembled WGS sequence"/>
</dbReference>
<evidence type="ECO:0000313" key="10">
    <source>
        <dbReference type="Proteomes" id="UP000003573"/>
    </source>
</evidence>
<evidence type="ECO:0000259" key="6">
    <source>
        <dbReference type="PROSITE" id="PS51094"/>
    </source>
</evidence>
<dbReference type="PANTHER" id="PTHR30185">
    <property type="entry name" value="CRYPTIC BETA-GLUCOSIDE BGL OPERON ANTITERMINATOR"/>
    <property type="match status" value="1"/>
</dbReference>
<dbReference type="InterPro" id="IPR016152">
    <property type="entry name" value="PTrfase/Anion_transptr"/>
</dbReference>
<dbReference type="AlphaFoldDB" id="G5JV36"/>
<comment type="caution">
    <text evidence="9">The sequence shown here is derived from an EMBL/GenBank/DDBJ whole genome shotgun (WGS) entry which is preliminary data.</text>
</comment>
<gene>
    <name evidence="9" type="ORF">STRMA_1421</name>
</gene>
<dbReference type="OrthoDB" id="95158at2"/>
<dbReference type="Pfam" id="PF00874">
    <property type="entry name" value="PRD"/>
    <property type="match status" value="1"/>
</dbReference>
<dbReference type="Gene3D" id="3.40.50.2300">
    <property type="match status" value="1"/>
</dbReference>
<evidence type="ECO:0000313" key="9">
    <source>
        <dbReference type="EMBL" id="EHJ52233.1"/>
    </source>
</evidence>
<dbReference type="SUPFAM" id="SSF52794">
    <property type="entry name" value="PTS system IIB component-like"/>
    <property type="match status" value="1"/>
</dbReference>
<dbReference type="PROSITE" id="PS51099">
    <property type="entry name" value="PTS_EIIB_TYPE_2"/>
    <property type="match status" value="1"/>
</dbReference>
<protein>
    <submittedName>
        <fullName evidence="9">Phosphoenolpyruvate-dependent sugar PTS family porter, EIIA 2</fullName>
    </submittedName>
</protein>
<dbReference type="Pfam" id="PF05043">
    <property type="entry name" value="Mga"/>
    <property type="match status" value="1"/>
</dbReference>
<keyword evidence="5" id="KW-0804">Transcription</keyword>
<organism evidence="9 10">
    <name type="scientific">Streptococcus macacae NCTC 11558</name>
    <dbReference type="NCBI Taxonomy" id="764298"/>
    <lineage>
        <taxon>Bacteria</taxon>
        <taxon>Bacillati</taxon>
        <taxon>Bacillota</taxon>
        <taxon>Bacilli</taxon>
        <taxon>Lactobacillales</taxon>
        <taxon>Streptococcaceae</taxon>
        <taxon>Streptococcus</taxon>
    </lineage>
</organism>
<dbReference type="CDD" id="cd05568">
    <property type="entry name" value="PTS_IIB_bgl_like"/>
    <property type="match status" value="1"/>
</dbReference>
<keyword evidence="3" id="KW-0805">Transcription regulation</keyword>
<dbReference type="GO" id="GO:0008982">
    <property type="term" value="F:protein-N(PI)-phosphohistidine-sugar phosphotransferase activity"/>
    <property type="evidence" value="ECO:0007669"/>
    <property type="project" value="InterPro"/>
</dbReference>
<dbReference type="InterPro" id="IPR013011">
    <property type="entry name" value="PTS_EIIB_2"/>
</dbReference>
<dbReference type="SUPFAM" id="SSF63520">
    <property type="entry name" value="PTS-regulatory domain, PRD"/>
    <property type="match status" value="1"/>
</dbReference>
<proteinExistence type="predicted"/>
<evidence type="ECO:0000256" key="4">
    <source>
        <dbReference type="ARBA" id="ARBA00023159"/>
    </source>
</evidence>
<dbReference type="Gene3D" id="1.10.1790.10">
    <property type="entry name" value="PRD domain"/>
    <property type="match status" value="1"/>
</dbReference>
<dbReference type="PANTHER" id="PTHR30185:SF13">
    <property type="entry name" value="LICABCH OPERON REGULATOR-RELATED"/>
    <property type="match status" value="1"/>
</dbReference>
<evidence type="ECO:0000256" key="5">
    <source>
        <dbReference type="ARBA" id="ARBA00023163"/>
    </source>
</evidence>
<dbReference type="InterPro" id="IPR036095">
    <property type="entry name" value="PTS_EIIB-like_sf"/>
</dbReference>
<accession>G5JV36</accession>
<sequence length="621" mass="72854">MALVNRWYRILEILVAQPNTSLEAMRKELGISMKTLLTSIEQLNDVLDEAVQIRQKTNRLYLEVYDYARLETILAGSLRKESDFNSSNKRASYLIKRLIQAVSPLLIDDLAEEIGVSRTTINKDLKHIKSLAKDYQIRLSGRPNRGLEMIGTELQLRLFYLHHVYSYFETDILTKEMYRFLKDLCRDYKIPRKTQELLIKVIAITVDRVQQKKLLTAPISYYVNELAESEMIEQLIYHVELTYQISLSQYEQDFLSFPFNIQYLDKLAYRPIERQEVENLYGKMIKQVKDTLLVDFDEKQLFFEMQTHFKFLLNRLIFHVQANDIFHGEIQNKYPLAFEMARVSSEELAAHFGYSLGLSEISYLALYFELVLHGNEGASYRQKHQIAVVCTTGRGTANMIKRQLRRVLGNEIEITQYSEEDFNPKLNDHYFAIFTTIPLKLEHLNSPVIQITHLFDDQWLREEWQRVSHYHRKNLKTITLKFSRLAKADSYKEYLMAMISELEQSALVDADFRRRILERERQQSTIFGNDVAFPHTINQLSTKTVLMLGILEEAYQTDKESLEFIFLLAIPSEIESQTEAELLDLYDDIFQIAGDKELKTALRQVKNQAEFVIFTKEKGVL</sequence>
<name>G5JV36_9STRE</name>
<dbReference type="SUPFAM" id="SSF46785">
    <property type="entry name" value="Winged helix' DNA-binding domain"/>
    <property type="match status" value="1"/>
</dbReference>
<dbReference type="SUPFAM" id="SSF55804">
    <property type="entry name" value="Phoshotransferase/anion transport protein"/>
    <property type="match status" value="1"/>
</dbReference>
<dbReference type="eggNOG" id="COG1762">
    <property type="taxonomic scope" value="Bacteria"/>
</dbReference>
<dbReference type="GO" id="GO:0009401">
    <property type="term" value="P:phosphoenolpyruvate-dependent sugar phosphotransferase system"/>
    <property type="evidence" value="ECO:0007669"/>
    <property type="project" value="InterPro"/>
</dbReference>
<evidence type="ECO:0000259" key="7">
    <source>
        <dbReference type="PROSITE" id="PS51099"/>
    </source>
</evidence>
<dbReference type="InterPro" id="IPR011608">
    <property type="entry name" value="PRD"/>
</dbReference>
<keyword evidence="1" id="KW-0808">Transferase</keyword>
<keyword evidence="4" id="KW-0010">Activator</keyword>
<dbReference type="InterPro" id="IPR036634">
    <property type="entry name" value="PRD_sf"/>
</dbReference>
<feature type="domain" description="PRD" evidence="8">
    <location>
        <begin position="272"/>
        <end position="378"/>
    </location>
</feature>
<evidence type="ECO:0000259" key="8">
    <source>
        <dbReference type="PROSITE" id="PS51372"/>
    </source>
</evidence>
<evidence type="ECO:0000256" key="1">
    <source>
        <dbReference type="ARBA" id="ARBA00022679"/>
    </source>
</evidence>
<dbReference type="InterPro" id="IPR007737">
    <property type="entry name" value="Mga_HTH"/>
</dbReference>
<dbReference type="STRING" id="764298.STRMA_1421"/>
<dbReference type="InterPro" id="IPR002178">
    <property type="entry name" value="PTS_EIIA_type-2_dom"/>
</dbReference>